<keyword evidence="4" id="KW-0472">Membrane</keyword>
<dbReference type="InterPro" id="IPR018378">
    <property type="entry name" value="C-type_lectin_CS"/>
</dbReference>
<feature type="domain" description="C-type lectin" evidence="5">
    <location>
        <begin position="162"/>
        <end position="296"/>
    </location>
</feature>
<dbReference type="InterPro" id="IPR033989">
    <property type="entry name" value="CD209-like_CTLD"/>
</dbReference>
<proteinExistence type="predicted"/>
<organism evidence="6 7">
    <name type="scientific">Monopterus albus</name>
    <name type="common">Swamp eel</name>
    <dbReference type="NCBI Taxonomy" id="43700"/>
    <lineage>
        <taxon>Eukaryota</taxon>
        <taxon>Metazoa</taxon>
        <taxon>Chordata</taxon>
        <taxon>Craniata</taxon>
        <taxon>Vertebrata</taxon>
        <taxon>Euteleostomi</taxon>
        <taxon>Actinopterygii</taxon>
        <taxon>Neopterygii</taxon>
        <taxon>Teleostei</taxon>
        <taxon>Neoteleostei</taxon>
        <taxon>Acanthomorphata</taxon>
        <taxon>Anabantaria</taxon>
        <taxon>Synbranchiformes</taxon>
        <taxon>Synbranchidae</taxon>
        <taxon>Monopterus</taxon>
    </lineage>
</organism>
<dbReference type="Pfam" id="PF00059">
    <property type="entry name" value="Lectin_C"/>
    <property type="match status" value="1"/>
</dbReference>
<keyword evidence="2" id="KW-1015">Disulfide bond</keyword>
<evidence type="ECO:0000313" key="6">
    <source>
        <dbReference type="Ensembl" id="ENSMALP00000007484.1"/>
    </source>
</evidence>
<dbReference type="STRING" id="43700.ENSMALP00000007484"/>
<evidence type="ECO:0000256" key="3">
    <source>
        <dbReference type="SAM" id="Coils"/>
    </source>
</evidence>
<dbReference type="GO" id="GO:0030246">
    <property type="term" value="F:carbohydrate binding"/>
    <property type="evidence" value="ECO:0007669"/>
    <property type="project" value="UniProtKB-KW"/>
</dbReference>
<dbReference type="InterPro" id="IPR001304">
    <property type="entry name" value="C-type_lectin-like"/>
</dbReference>
<keyword evidence="4" id="KW-0812">Transmembrane</keyword>
<dbReference type="Ensembl" id="ENSMALT00000007645.1">
    <property type="protein sequence ID" value="ENSMALP00000007484.1"/>
    <property type="gene ID" value="ENSMALG00000005307.1"/>
</dbReference>
<dbReference type="CDD" id="cd03590">
    <property type="entry name" value="CLECT_DC-SIGN_like"/>
    <property type="match status" value="1"/>
</dbReference>
<dbReference type="PROSITE" id="PS00615">
    <property type="entry name" value="C_TYPE_LECTIN_1"/>
    <property type="match status" value="1"/>
</dbReference>
<dbReference type="PROSITE" id="PS50041">
    <property type="entry name" value="C_TYPE_LECTIN_2"/>
    <property type="match status" value="1"/>
</dbReference>
<name>A0A3Q3IR00_MONAL</name>
<dbReference type="InterPro" id="IPR016187">
    <property type="entry name" value="CTDL_fold"/>
</dbReference>
<feature type="transmembrane region" description="Helical" evidence="4">
    <location>
        <begin position="33"/>
        <end position="60"/>
    </location>
</feature>
<evidence type="ECO:0000259" key="5">
    <source>
        <dbReference type="PROSITE" id="PS50041"/>
    </source>
</evidence>
<accession>A0A3Q3IR00</accession>
<dbReference type="Gene3D" id="3.10.100.10">
    <property type="entry name" value="Mannose-Binding Protein A, subunit A"/>
    <property type="match status" value="1"/>
</dbReference>
<dbReference type="InterPro" id="IPR016186">
    <property type="entry name" value="C-type_lectin-like/link_sf"/>
</dbReference>
<reference evidence="6" key="1">
    <citation type="submission" date="2025-08" db="UniProtKB">
        <authorList>
            <consortium name="Ensembl"/>
        </authorList>
    </citation>
    <scope>IDENTIFICATION</scope>
</reference>
<dbReference type="SUPFAM" id="SSF56436">
    <property type="entry name" value="C-type lectin-like"/>
    <property type="match status" value="1"/>
</dbReference>
<dbReference type="AlphaFoldDB" id="A0A3Q3IR00"/>
<dbReference type="Proteomes" id="UP000261600">
    <property type="component" value="Unplaced"/>
</dbReference>
<evidence type="ECO:0000256" key="4">
    <source>
        <dbReference type="SAM" id="Phobius"/>
    </source>
</evidence>
<keyword evidence="1" id="KW-0430">Lectin</keyword>
<evidence type="ECO:0000256" key="1">
    <source>
        <dbReference type="ARBA" id="ARBA00022734"/>
    </source>
</evidence>
<evidence type="ECO:0000256" key="2">
    <source>
        <dbReference type="ARBA" id="ARBA00023157"/>
    </source>
</evidence>
<protein>
    <recommendedName>
        <fullName evidence="5">C-type lectin domain-containing protein</fullName>
    </recommendedName>
</protein>
<dbReference type="InterPro" id="IPR050111">
    <property type="entry name" value="C-type_lectin/snaclec_domain"/>
</dbReference>
<keyword evidence="3" id="KW-0175">Coiled coil</keyword>
<dbReference type="SMART" id="SM00034">
    <property type="entry name" value="CLECT"/>
    <property type="match status" value="1"/>
</dbReference>
<dbReference type="PANTHER" id="PTHR22803">
    <property type="entry name" value="MANNOSE, PHOSPHOLIPASE, LECTIN RECEPTOR RELATED"/>
    <property type="match status" value="1"/>
</dbReference>
<sequence>MISNDYSTEEKSFHHNTGTKACMRTVRVGSKSLPLYPLIIVCLGLLNTILLLTAVVIGIYCGKVNEESTPHQMTIQTLIMEVKQLQILQSDAIKAQEEAKQALEKAFSGHQQLKLHLEQNKTLSDSLQRQLETLHAERAALLSNASNIRESCGRCHPGWLLLNTSCYFHAKVGLSSLKNWSDSRADCISRGADLAVIDNWDEQLNLFETLPKVERTGRPWWFEAPGIWIGLTDIQKEGTWVWVNNVTLQHGGYWIQGEPNNYGSYGENCAALMIRDNPRKSWFDGQCDVTKEWLCEMGPN</sequence>
<keyword evidence="4" id="KW-1133">Transmembrane helix</keyword>
<evidence type="ECO:0000313" key="7">
    <source>
        <dbReference type="Proteomes" id="UP000261600"/>
    </source>
</evidence>
<feature type="coiled-coil region" evidence="3">
    <location>
        <begin position="85"/>
        <end position="144"/>
    </location>
</feature>
<keyword evidence="7" id="KW-1185">Reference proteome</keyword>
<reference evidence="6" key="2">
    <citation type="submission" date="2025-09" db="UniProtKB">
        <authorList>
            <consortium name="Ensembl"/>
        </authorList>
    </citation>
    <scope>IDENTIFICATION</scope>
</reference>